<keyword evidence="2" id="KW-0444">Lipid biosynthesis</keyword>
<evidence type="ECO:0000256" key="5">
    <source>
        <dbReference type="ARBA" id="ARBA00023315"/>
    </source>
</evidence>
<dbReference type="GO" id="GO:0043810">
    <property type="term" value="F:ornithine-acyl [acyl carrier protein] N-acyltransferase activity"/>
    <property type="evidence" value="ECO:0007669"/>
    <property type="project" value="UniProtKB-EC"/>
</dbReference>
<evidence type="ECO:0000256" key="3">
    <source>
        <dbReference type="ARBA" id="ARBA00022679"/>
    </source>
</evidence>
<dbReference type="InterPro" id="IPR016181">
    <property type="entry name" value="Acyl_CoA_acyltransferase"/>
</dbReference>
<dbReference type="PANTHER" id="PTHR37323">
    <property type="entry name" value="GCN5-RELATED N-ACETYLTRANSFERASE"/>
    <property type="match status" value="1"/>
</dbReference>
<dbReference type="Pfam" id="PF13444">
    <property type="entry name" value="Acetyltransf_5"/>
    <property type="match status" value="1"/>
</dbReference>
<proteinExistence type="inferred from homology"/>
<dbReference type="GO" id="GO:0006629">
    <property type="term" value="P:lipid metabolic process"/>
    <property type="evidence" value="ECO:0007669"/>
    <property type="project" value="UniProtKB-KW"/>
</dbReference>
<dbReference type="AlphaFoldDB" id="A0A1I0PAS5"/>
<protein>
    <recommendedName>
        <fullName evidence="8">L-ornithine N(alpha)-acyltransferase</fullName>
        <ecNumber evidence="7">2.3.2.30</ecNumber>
    </recommendedName>
</protein>
<evidence type="ECO:0000256" key="6">
    <source>
        <dbReference type="ARBA" id="ARBA00038095"/>
    </source>
</evidence>
<keyword evidence="12" id="KW-1185">Reference proteome</keyword>
<comment type="catalytic activity">
    <reaction evidence="10">
        <text>a (3R)-hydroxyacyl-[ACP] + L-ornithine = a lyso-ornithine lipid + holo-[ACP] + H(+)</text>
        <dbReference type="Rhea" id="RHEA:20633"/>
        <dbReference type="Rhea" id="RHEA-COMP:9685"/>
        <dbReference type="Rhea" id="RHEA-COMP:9945"/>
        <dbReference type="ChEBI" id="CHEBI:15378"/>
        <dbReference type="ChEBI" id="CHEBI:46911"/>
        <dbReference type="ChEBI" id="CHEBI:64479"/>
        <dbReference type="ChEBI" id="CHEBI:78827"/>
        <dbReference type="ChEBI" id="CHEBI:138482"/>
        <dbReference type="EC" id="2.3.2.30"/>
    </reaction>
    <physiologicalReaction direction="left-to-right" evidence="10">
        <dbReference type="Rhea" id="RHEA:20634"/>
    </physiologicalReaction>
</comment>
<evidence type="ECO:0000256" key="7">
    <source>
        <dbReference type="ARBA" id="ARBA00039058"/>
    </source>
</evidence>
<accession>A0A1I0PAS5</accession>
<dbReference type="Proteomes" id="UP000199167">
    <property type="component" value="Unassembled WGS sequence"/>
</dbReference>
<evidence type="ECO:0000256" key="1">
    <source>
        <dbReference type="ARBA" id="ARBA00005189"/>
    </source>
</evidence>
<comment type="pathway">
    <text evidence="1">Lipid metabolism.</text>
</comment>
<evidence type="ECO:0000256" key="2">
    <source>
        <dbReference type="ARBA" id="ARBA00022516"/>
    </source>
</evidence>
<dbReference type="STRING" id="364200.SAMN04488515_1107"/>
<evidence type="ECO:0000256" key="8">
    <source>
        <dbReference type="ARBA" id="ARBA00039866"/>
    </source>
</evidence>
<gene>
    <name evidence="11" type="ORF">SAMN04488515_1107</name>
</gene>
<keyword evidence="4" id="KW-0443">Lipid metabolism</keyword>
<reference evidence="11 12" key="1">
    <citation type="submission" date="2016-10" db="EMBL/GenBank/DDBJ databases">
        <authorList>
            <person name="de Groot N.N."/>
        </authorList>
    </citation>
    <scope>NUCLEOTIDE SEQUENCE [LARGE SCALE GENOMIC DNA]</scope>
    <source>
        <strain evidence="11 12">DSM 17925</strain>
    </source>
</reference>
<dbReference type="PANTHER" id="PTHR37323:SF1">
    <property type="entry name" value="L-ORNITHINE N(ALPHA)-ACYLTRANSFERASE"/>
    <property type="match status" value="1"/>
</dbReference>
<keyword evidence="5 11" id="KW-0012">Acyltransferase</keyword>
<evidence type="ECO:0000313" key="11">
    <source>
        <dbReference type="EMBL" id="SEW11246.1"/>
    </source>
</evidence>
<dbReference type="SUPFAM" id="SSF55729">
    <property type="entry name" value="Acyl-CoA N-acyltransferases (Nat)"/>
    <property type="match status" value="1"/>
</dbReference>
<name>A0A1I0PAS5_9RHOB</name>
<evidence type="ECO:0000256" key="10">
    <source>
        <dbReference type="ARBA" id="ARBA00047785"/>
    </source>
</evidence>
<evidence type="ECO:0000313" key="12">
    <source>
        <dbReference type="Proteomes" id="UP000199167"/>
    </source>
</evidence>
<organism evidence="11 12">
    <name type="scientific">Cognatiyoonia koreensis</name>
    <dbReference type="NCBI Taxonomy" id="364200"/>
    <lineage>
        <taxon>Bacteria</taxon>
        <taxon>Pseudomonadati</taxon>
        <taxon>Pseudomonadota</taxon>
        <taxon>Alphaproteobacteria</taxon>
        <taxon>Rhodobacterales</taxon>
        <taxon>Paracoccaceae</taxon>
        <taxon>Cognatiyoonia</taxon>
    </lineage>
</organism>
<dbReference type="OrthoDB" id="9787072at2"/>
<dbReference type="EC" id="2.3.2.30" evidence="7"/>
<evidence type="ECO:0000256" key="4">
    <source>
        <dbReference type="ARBA" id="ARBA00023098"/>
    </source>
</evidence>
<dbReference type="InterPro" id="IPR052351">
    <property type="entry name" value="Ornithine_N-alpha-AT"/>
</dbReference>
<dbReference type="EMBL" id="FOIZ01000001">
    <property type="protein sequence ID" value="SEW11246.1"/>
    <property type="molecule type" value="Genomic_DNA"/>
</dbReference>
<dbReference type="RefSeq" id="WP_089991251.1">
    <property type="nucleotide sequence ID" value="NZ_FOIZ01000001.1"/>
</dbReference>
<comment type="similarity">
    <text evidence="6">Belongs to the acetyltransferase family. OlsB subfamily.</text>
</comment>
<dbReference type="Gene3D" id="3.40.630.30">
    <property type="match status" value="1"/>
</dbReference>
<sequence length="246" mass="27462">MASSIPQFQTHFARNDADILAAQRLRYDVFVKELGAVDKTFDGADRVEKDAFDKYADHLLLRDLSRPQSDQIVGVYRLMNAKQAELAGEFSTEREYDIAALKMSGKCLLELGRSCLHRDYRGGSAMFHIWQSLADHIEVTGTEILFGVASFHGIDPMGHAASLNMLFADHNSAFAVPSRQHLTLPVVNADKKEALRQTPALIKAYLRLGGTVGQGAYVDREFNTTDVCMILDVANMNDRHRAIYAR</sequence>
<comment type="function">
    <text evidence="9">Catalyzes the first step in the biosynthesis of ornithine lipids, which are phosphorus-free membrane lipids. Catalyzes the 3-hydroxyacyl-acyl carrier protein-dependent acylation of ornithine to form lyso-ornithine lipid (LOL).</text>
</comment>
<evidence type="ECO:0000256" key="9">
    <source>
        <dbReference type="ARBA" id="ARBA00045724"/>
    </source>
</evidence>
<keyword evidence="3 11" id="KW-0808">Transferase</keyword>